<accession>A0A9X3NJ32</accession>
<dbReference type="AlphaFoldDB" id="A0A9X3NJ32"/>
<dbReference type="InterPro" id="IPR011042">
    <property type="entry name" value="6-blade_b-propeller_TolB-like"/>
</dbReference>
<comment type="caution">
    <text evidence="1">The sequence shown here is derived from an EMBL/GenBank/DDBJ whole genome shotgun (WGS) entry which is preliminary data.</text>
</comment>
<organism evidence="1 2">
    <name type="scientific">Solirubrobacter phytolaccae</name>
    <dbReference type="NCBI Taxonomy" id="1404360"/>
    <lineage>
        <taxon>Bacteria</taxon>
        <taxon>Bacillati</taxon>
        <taxon>Actinomycetota</taxon>
        <taxon>Thermoleophilia</taxon>
        <taxon>Solirubrobacterales</taxon>
        <taxon>Solirubrobacteraceae</taxon>
        <taxon>Solirubrobacter</taxon>
    </lineage>
</organism>
<reference evidence="1" key="1">
    <citation type="submission" date="2022-10" db="EMBL/GenBank/DDBJ databases">
        <title>The WGS of Solirubrobacter phytolaccae KCTC 29190.</title>
        <authorList>
            <person name="Jiang Z."/>
        </authorList>
    </citation>
    <scope>NUCLEOTIDE SEQUENCE</scope>
    <source>
        <strain evidence="1">KCTC 29190</strain>
    </source>
</reference>
<gene>
    <name evidence="1" type="ORF">OJ997_18140</name>
</gene>
<evidence type="ECO:0000313" key="2">
    <source>
        <dbReference type="Proteomes" id="UP001147653"/>
    </source>
</evidence>
<keyword evidence="2" id="KW-1185">Reference proteome</keyword>
<dbReference type="SUPFAM" id="SSF82171">
    <property type="entry name" value="DPP6 N-terminal domain-like"/>
    <property type="match status" value="1"/>
</dbReference>
<proteinExistence type="predicted"/>
<dbReference type="PANTHER" id="PTHR36842">
    <property type="entry name" value="PROTEIN TOLB HOMOLOG"/>
    <property type="match status" value="1"/>
</dbReference>
<dbReference type="PANTHER" id="PTHR36842:SF1">
    <property type="entry name" value="PROTEIN TOLB"/>
    <property type="match status" value="1"/>
</dbReference>
<dbReference type="EMBL" id="JAPDDP010000032">
    <property type="protein sequence ID" value="MDA0182232.1"/>
    <property type="molecule type" value="Genomic_DNA"/>
</dbReference>
<evidence type="ECO:0000313" key="1">
    <source>
        <dbReference type="EMBL" id="MDA0182232.1"/>
    </source>
</evidence>
<dbReference type="Proteomes" id="UP001147653">
    <property type="component" value="Unassembled WGS sequence"/>
</dbReference>
<dbReference type="Gene3D" id="2.120.10.30">
    <property type="entry name" value="TolB, C-terminal domain"/>
    <property type="match status" value="2"/>
</dbReference>
<sequence>MGAWLAAAAPASAALKVIDVQSGKRSTLVKDSPAEGWTSLEWTADGSALIGVANESLGEEVEVRRYPVAGGRGKLLRRLPDAFDAVLSPGGTRVAALYDHGQGLRGDRGGVVIRDVASGRRLAKLPQFAEGDDLYESSLNLTWSRDGTRVAYFARERKGETLRVADAASGRILRRLDGKGLYGVSFEAFSPAGDRLVYAGGSTGWMRVLDIASGKSHRLGINGSREAWAPAGERIAVASGEEVVVSGEDQRFGTPVAAGENVEGIVWSPDGTQLAVVLRSYNADSDTALALMTPGQKPRMLIPFRKRGIFGLEWSPDSRRIAYED</sequence>
<name>A0A9X3NJ32_9ACTN</name>
<evidence type="ECO:0008006" key="3">
    <source>
        <dbReference type="Google" id="ProtNLM"/>
    </source>
</evidence>
<protein>
    <recommendedName>
        <fullName evidence="3">WD40 repeat domain-containing protein</fullName>
    </recommendedName>
</protein>